<dbReference type="InterPro" id="IPR029055">
    <property type="entry name" value="Ntn_hydrolases_N"/>
</dbReference>
<sequence length="209" mass="22555">MTTIIGVQGDGFAVVCVDSRISSMDSTGLSQIGTLREGSSKVAVNGKYLLGAAGDVRAINILHHVFQPPAPPPNIKGKKLDQFFTAKFIPALRECFDSQGYSIPDREDKEHMAEQGSTLLIAVNGVIYIVDGDYSWASEANGLYSVGSGSAYALGAMQVLTHNKKQTVQQAKTHAIKALTVAARFDPHTGAPYHTYVQEQENTRTRKTV</sequence>
<name>A0A6J5QT33_9CAUD</name>
<accession>A0A6J5QT33</accession>
<evidence type="ECO:0008006" key="2">
    <source>
        <dbReference type="Google" id="ProtNLM"/>
    </source>
</evidence>
<evidence type="ECO:0000313" key="1">
    <source>
        <dbReference type="EMBL" id="CAB4185676.1"/>
    </source>
</evidence>
<proteinExistence type="predicted"/>
<organism evidence="1">
    <name type="scientific">uncultured Caudovirales phage</name>
    <dbReference type="NCBI Taxonomy" id="2100421"/>
    <lineage>
        <taxon>Viruses</taxon>
        <taxon>Duplodnaviria</taxon>
        <taxon>Heunggongvirae</taxon>
        <taxon>Uroviricota</taxon>
        <taxon>Caudoviricetes</taxon>
        <taxon>Peduoviridae</taxon>
        <taxon>Maltschvirus</taxon>
        <taxon>Maltschvirus maltsch</taxon>
    </lineage>
</organism>
<reference evidence="1" key="1">
    <citation type="submission" date="2020-05" db="EMBL/GenBank/DDBJ databases">
        <authorList>
            <person name="Chiriac C."/>
            <person name="Salcher M."/>
            <person name="Ghai R."/>
            <person name="Kavagutti S V."/>
        </authorList>
    </citation>
    <scope>NUCLEOTIDE SEQUENCE</scope>
</reference>
<dbReference type="Gene3D" id="3.60.20.10">
    <property type="entry name" value="Glutamine Phosphoribosylpyrophosphate, subunit 1, domain 1"/>
    <property type="match status" value="1"/>
</dbReference>
<dbReference type="EMBL" id="LR797078">
    <property type="protein sequence ID" value="CAB4185676.1"/>
    <property type="molecule type" value="Genomic_DNA"/>
</dbReference>
<protein>
    <recommendedName>
        <fullName evidence="2">Proteasome subunit beta</fullName>
    </recommendedName>
</protein>
<gene>
    <name evidence="1" type="ORF">UFOVP1130_99</name>
</gene>
<dbReference type="SUPFAM" id="SSF56235">
    <property type="entry name" value="N-terminal nucleophile aminohydrolases (Ntn hydrolases)"/>
    <property type="match status" value="1"/>
</dbReference>